<accession>A0A9D1HJ05</accession>
<dbReference type="InterPro" id="IPR001668">
    <property type="entry name" value="Mob_Pre"/>
</dbReference>
<dbReference type="Pfam" id="PF01076">
    <property type="entry name" value="Mob_Pre"/>
    <property type="match status" value="1"/>
</dbReference>
<reference evidence="3" key="2">
    <citation type="journal article" date="2021" name="PeerJ">
        <title>Extensive microbial diversity within the chicken gut microbiome revealed by metagenomics and culture.</title>
        <authorList>
            <person name="Gilroy R."/>
            <person name="Ravi A."/>
            <person name="Getino M."/>
            <person name="Pursley I."/>
            <person name="Horton D.L."/>
            <person name="Alikhan N.F."/>
            <person name="Baker D."/>
            <person name="Gharbi K."/>
            <person name="Hall N."/>
            <person name="Watson M."/>
            <person name="Adriaenssens E.M."/>
            <person name="Foster-Nyarko E."/>
            <person name="Jarju S."/>
            <person name="Secka A."/>
            <person name="Antonio M."/>
            <person name="Oren A."/>
            <person name="Chaudhuri R.R."/>
            <person name="La Ragione R."/>
            <person name="Hildebrand F."/>
            <person name="Pallen M.J."/>
        </authorList>
    </citation>
    <scope>NUCLEOTIDE SEQUENCE</scope>
    <source>
        <strain evidence="3">CHK187-14744</strain>
    </source>
</reference>
<dbReference type="Gene3D" id="3.30.930.30">
    <property type="match status" value="1"/>
</dbReference>
<feature type="coiled-coil region" evidence="2">
    <location>
        <begin position="329"/>
        <end position="363"/>
    </location>
</feature>
<dbReference type="CDD" id="cd17242">
    <property type="entry name" value="MobM_relaxase"/>
    <property type="match status" value="1"/>
</dbReference>
<evidence type="ECO:0000313" key="3">
    <source>
        <dbReference type="EMBL" id="HIU03027.1"/>
    </source>
</evidence>
<dbReference type="Proteomes" id="UP000824164">
    <property type="component" value="Unassembled WGS sequence"/>
</dbReference>
<evidence type="ECO:0000313" key="4">
    <source>
        <dbReference type="Proteomes" id="UP000824164"/>
    </source>
</evidence>
<evidence type="ECO:0000256" key="2">
    <source>
        <dbReference type="SAM" id="Coils"/>
    </source>
</evidence>
<comment type="caution">
    <text evidence="3">The sequence shown here is derived from an EMBL/GenBank/DDBJ whole genome shotgun (WGS) entry which is preliminary data.</text>
</comment>
<reference evidence="3" key="1">
    <citation type="submission" date="2020-10" db="EMBL/GenBank/DDBJ databases">
        <authorList>
            <person name="Gilroy R."/>
        </authorList>
    </citation>
    <scope>NUCLEOTIDE SEQUENCE</scope>
    <source>
        <strain evidence="3">CHK187-14744</strain>
    </source>
</reference>
<proteinExistence type="inferred from homology"/>
<dbReference type="AlphaFoldDB" id="A0A9D1HJ05"/>
<dbReference type="EMBL" id="DVLT01000046">
    <property type="protein sequence ID" value="HIU03027.1"/>
    <property type="molecule type" value="Genomic_DNA"/>
</dbReference>
<organism evidence="3 4">
    <name type="scientific">Candidatus Onthocola gallistercoris</name>
    <dbReference type="NCBI Taxonomy" id="2840876"/>
    <lineage>
        <taxon>Bacteria</taxon>
        <taxon>Bacillati</taxon>
        <taxon>Bacillota</taxon>
        <taxon>Bacilli</taxon>
        <taxon>Candidatus Onthocola</taxon>
    </lineage>
</organism>
<comment type="similarity">
    <text evidence="1">Belongs to the plasmid mobilization pre family.</text>
</comment>
<keyword evidence="2" id="KW-0175">Coiled coil</keyword>
<dbReference type="GO" id="GO:0006310">
    <property type="term" value="P:DNA recombination"/>
    <property type="evidence" value="ECO:0007669"/>
    <property type="project" value="InterPro"/>
</dbReference>
<protein>
    <submittedName>
        <fullName evidence="3">Plasmid recombination protein</fullName>
    </submittedName>
</protein>
<gene>
    <name evidence="3" type="ORF">IAB63_07225</name>
</gene>
<evidence type="ECO:0000256" key="1">
    <source>
        <dbReference type="ARBA" id="ARBA00010657"/>
    </source>
</evidence>
<feature type="coiled-coil region" evidence="2">
    <location>
        <begin position="241"/>
        <end position="275"/>
    </location>
</feature>
<sequence>MERSISGMMGKGSLTHNSRVFKAKNVKEDYTQYNIEYCNENIKEVYHELFDQALERYNAKQTRSDRKIADYYEKIRMSKQEKLFHEVIFQIGNKDDVNARSQNGELAKKILDEYMKEFPKRNPNLRVFSAHLHMDEETPHLHIDFVPFVTGSKRGLDTRVSLKQALASQGFKGGTRQATEQSQWMEAEKKELAKVMERYGVIWKQLGIHRKHLSVLDFEKQEREKEVLALAAKKKEISQSMTKIQAAADNEKRNLRELQVQKAAMQKEILKMSSDKKLTEKNIHVIREDPAWQLPEPGIMTTAKSYRDKKATPLLEKVKETLVSVLIWNVQLTEKIDKLKRQMEQLKRNYHFLEGKADRLKMENELLYKESRNYQYLKAEFGEQRISEVIEKRKAAEVLAMGSRQRKREEVSL</sequence>
<dbReference type="GO" id="GO:0003677">
    <property type="term" value="F:DNA binding"/>
    <property type="evidence" value="ECO:0007669"/>
    <property type="project" value="InterPro"/>
</dbReference>
<name>A0A9D1HJ05_9FIRM</name>